<evidence type="ECO:0000256" key="13">
    <source>
        <dbReference type="ARBA" id="ARBA00033986"/>
    </source>
</evidence>
<evidence type="ECO:0000256" key="14">
    <source>
        <dbReference type="ARBA" id="ARBA00034010"/>
    </source>
</evidence>
<dbReference type="InterPro" id="IPR000172">
    <property type="entry name" value="GMC_OxRdtase_N"/>
</dbReference>
<dbReference type="RefSeq" id="XP_001834836.1">
    <property type="nucleotide sequence ID" value="XM_001834784.1"/>
</dbReference>
<evidence type="ECO:0000256" key="10">
    <source>
        <dbReference type="ARBA" id="ARBA00023002"/>
    </source>
</evidence>
<dbReference type="OMA" id="IFTYWTI"/>
<dbReference type="InParanoid" id="A8NM35"/>
<dbReference type="GO" id="GO:0050660">
    <property type="term" value="F:flavin adenine dinucleotide binding"/>
    <property type="evidence" value="ECO:0007669"/>
    <property type="project" value="InterPro"/>
</dbReference>
<keyword evidence="7" id="KW-0285">Flavoprotein</keyword>
<keyword evidence="22" id="KW-1185">Reference proteome</keyword>
<keyword evidence="10" id="KW-0560">Oxidoreductase</keyword>
<dbReference type="Gene3D" id="3.50.50.60">
    <property type="entry name" value="FAD/NAD(P)-binding domain"/>
    <property type="match status" value="1"/>
</dbReference>
<evidence type="ECO:0000256" key="17">
    <source>
        <dbReference type="ARBA" id="ARBA00034059"/>
    </source>
</evidence>
<dbReference type="GO" id="GO:0005576">
    <property type="term" value="C:extracellular region"/>
    <property type="evidence" value="ECO:0007669"/>
    <property type="project" value="UniProtKB-SubCell"/>
</dbReference>
<dbReference type="PANTHER" id="PTHR11552:SF201">
    <property type="entry name" value="GLUCOSE-METHANOL-CHOLINE OXIDOREDUCTASE N-TERMINAL DOMAIN-CONTAINING PROTEIN"/>
    <property type="match status" value="1"/>
</dbReference>
<dbReference type="OrthoDB" id="269227at2759"/>
<dbReference type="VEuPathDB" id="FungiDB:CC1G_08481"/>
<comment type="catalytic activity">
    <reaction evidence="15">
        <text>pyranose + acceptor = pyranos-3-ulose + reduced acceptor.</text>
        <dbReference type="EC" id="1.1.99.29"/>
    </reaction>
</comment>
<evidence type="ECO:0000256" key="9">
    <source>
        <dbReference type="ARBA" id="ARBA00022827"/>
    </source>
</evidence>
<evidence type="ECO:0000313" key="22">
    <source>
        <dbReference type="Proteomes" id="UP000001861"/>
    </source>
</evidence>
<gene>
    <name evidence="21" type="ORF">CC1G_08481</name>
</gene>
<name>A8NM35_COPC7</name>
<evidence type="ECO:0000256" key="5">
    <source>
        <dbReference type="ARBA" id="ARBA00013177"/>
    </source>
</evidence>
<reference evidence="21 22" key="1">
    <citation type="journal article" date="2010" name="Proc. Natl. Acad. Sci. U.S.A.">
        <title>Insights into evolution of multicellular fungi from the assembled chromosomes of the mushroom Coprinopsis cinerea (Coprinus cinereus).</title>
        <authorList>
            <person name="Stajich J.E."/>
            <person name="Wilke S.K."/>
            <person name="Ahren D."/>
            <person name="Au C.H."/>
            <person name="Birren B.W."/>
            <person name="Borodovsky M."/>
            <person name="Burns C."/>
            <person name="Canback B."/>
            <person name="Casselton L.A."/>
            <person name="Cheng C.K."/>
            <person name="Deng J."/>
            <person name="Dietrich F.S."/>
            <person name="Fargo D.C."/>
            <person name="Farman M.L."/>
            <person name="Gathman A.C."/>
            <person name="Goldberg J."/>
            <person name="Guigo R."/>
            <person name="Hoegger P.J."/>
            <person name="Hooker J.B."/>
            <person name="Huggins A."/>
            <person name="James T.Y."/>
            <person name="Kamada T."/>
            <person name="Kilaru S."/>
            <person name="Kodira C."/>
            <person name="Kues U."/>
            <person name="Kupfer D."/>
            <person name="Kwan H.S."/>
            <person name="Lomsadze A."/>
            <person name="Li W."/>
            <person name="Lilly W.W."/>
            <person name="Ma L.J."/>
            <person name="Mackey A.J."/>
            <person name="Manning G."/>
            <person name="Martin F."/>
            <person name="Muraguchi H."/>
            <person name="Natvig D.O."/>
            <person name="Palmerini H."/>
            <person name="Ramesh M.A."/>
            <person name="Rehmeyer C.J."/>
            <person name="Roe B.A."/>
            <person name="Shenoy N."/>
            <person name="Stanke M."/>
            <person name="Ter-Hovhannisyan V."/>
            <person name="Tunlid A."/>
            <person name="Velagapudi R."/>
            <person name="Vision T.J."/>
            <person name="Zeng Q."/>
            <person name="Zolan M.E."/>
            <person name="Pukkila P.J."/>
        </authorList>
    </citation>
    <scope>NUCLEOTIDE SEQUENCE [LARGE SCALE GENOMIC DNA]</scope>
    <source>
        <strain evidence="22">Okayama-7 / 130 / ATCC MYA-4618 / FGSC 9003</strain>
    </source>
</reference>
<feature type="domain" description="Glucose-methanol-choline oxidoreductase N-terminal" evidence="20">
    <location>
        <begin position="148"/>
        <end position="162"/>
    </location>
</feature>
<evidence type="ECO:0000256" key="11">
    <source>
        <dbReference type="ARBA" id="ARBA00023180"/>
    </source>
</evidence>
<evidence type="ECO:0000256" key="4">
    <source>
        <dbReference type="ARBA" id="ARBA00011245"/>
    </source>
</evidence>
<dbReference type="Pfam" id="PF05199">
    <property type="entry name" value="GMC_oxred_C"/>
    <property type="match status" value="1"/>
</dbReference>
<evidence type="ECO:0000256" key="1">
    <source>
        <dbReference type="ARBA" id="ARBA00001974"/>
    </source>
</evidence>
<dbReference type="EC" id="1.1.99.29" evidence="5"/>
<comment type="subcellular location">
    <subcellularLocation>
        <location evidence="2">Secreted</location>
    </subcellularLocation>
</comment>
<dbReference type="SUPFAM" id="SSF54373">
    <property type="entry name" value="FAD-linked reductases, C-terminal domain"/>
    <property type="match status" value="1"/>
</dbReference>
<keyword evidence="6" id="KW-0964">Secreted</keyword>
<dbReference type="EMBL" id="AACS02000012">
    <property type="protein sequence ID" value="EAU87010.1"/>
    <property type="molecule type" value="Genomic_DNA"/>
</dbReference>
<dbReference type="SUPFAM" id="SSF51905">
    <property type="entry name" value="FAD/NAD(P)-binding domain"/>
    <property type="match status" value="1"/>
</dbReference>
<evidence type="ECO:0000313" key="21">
    <source>
        <dbReference type="EMBL" id="EAU87010.1"/>
    </source>
</evidence>
<feature type="binding site" evidence="19">
    <location>
        <position position="103"/>
    </location>
    <ligand>
        <name>FAD</name>
        <dbReference type="ChEBI" id="CHEBI:57692"/>
    </ligand>
</feature>
<keyword evidence="11" id="KW-0325">Glycoprotein</keyword>
<dbReference type="GeneID" id="6011354"/>
<evidence type="ECO:0000256" key="7">
    <source>
        <dbReference type="ARBA" id="ARBA00022630"/>
    </source>
</evidence>
<organism evidence="21 22">
    <name type="scientific">Coprinopsis cinerea (strain Okayama-7 / 130 / ATCC MYA-4618 / FGSC 9003)</name>
    <name type="common">Inky cap fungus</name>
    <name type="synonym">Hormographiella aspergillata</name>
    <dbReference type="NCBI Taxonomy" id="240176"/>
    <lineage>
        <taxon>Eukaryota</taxon>
        <taxon>Fungi</taxon>
        <taxon>Dikarya</taxon>
        <taxon>Basidiomycota</taxon>
        <taxon>Agaricomycotina</taxon>
        <taxon>Agaricomycetes</taxon>
        <taxon>Agaricomycetidae</taxon>
        <taxon>Agaricales</taxon>
        <taxon>Agaricineae</taxon>
        <taxon>Psathyrellaceae</taxon>
        <taxon>Coprinopsis</taxon>
    </lineage>
</organism>
<feature type="active site" description="Proton acceptor" evidence="18">
    <location>
        <position position="415"/>
    </location>
</feature>
<comment type="function">
    <text evidence="12">Catalyzes the single-oxidation or sequential double oxidation reaction of carbohydrates primarily at carbon-2 and/or carbon-3 with the concomitant reduction of the flavin. The enzyme exhibits a broad sugar substrate specificity, oxidizing different aldopyranoses to the corresponding C-1, C-2, C-3 or C-1,2, C-2,3 and C-3,4 (di)dehydro sugars with substrate-specific regioselectivity. Accepts only a narrow range of electron acceptors such as substituted benzoquinones and complexed metal ions and reacts extremely slowly with O(2) as acceptor. May play a role in the natural recycling of plant matter by oxidizing all major monosaccharides in lignocellulose and by reducing quinone compounds or reactive radical species generated during lignin depolymerization.</text>
</comment>
<dbReference type="eggNOG" id="KOG1238">
    <property type="taxonomic scope" value="Eukaryota"/>
</dbReference>
<evidence type="ECO:0000256" key="2">
    <source>
        <dbReference type="ARBA" id="ARBA00004613"/>
    </source>
</evidence>
<evidence type="ECO:0000259" key="20">
    <source>
        <dbReference type="PROSITE" id="PS00624"/>
    </source>
</evidence>
<dbReference type="Pfam" id="PF00732">
    <property type="entry name" value="GMC_oxred_N"/>
    <property type="match status" value="1"/>
</dbReference>
<comment type="catalytic activity">
    <reaction evidence="17">
        <text>a pyranoside + acceptor = a pyranosid-3,4-diulose + reduced acceptor.</text>
        <dbReference type="EC" id="1.1.99.29"/>
    </reaction>
</comment>
<dbReference type="Gene3D" id="3.30.560.10">
    <property type="entry name" value="Glucose Oxidase, domain 3"/>
    <property type="match status" value="1"/>
</dbReference>
<evidence type="ECO:0000256" key="8">
    <source>
        <dbReference type="ARBA" id="ARBA00022729"/>
    </source>
</evidence>
<comment type="similarity">
    <text evidence="3">Belongs to the GMC oxidoreductase family.</text>
</comment>
<keyword evidence="9 19" id="KW-0274">FAD</keyword>
<evidence type="ECO:0000256" key="16">
    <source>
        <dbReference type="ARBA" id="ARBA00034050"/>
    </source>
</evidence>
<dbReference type="InterPro" id="IPR036188">
    <property type="entry name" value="FAD/NAD-bd_sf"/>
</dbReference>
<dbReference type="PROSITE" id="PS00624">
    <property type="entry name" value="GMC_OXRED_2"/>
    <property type="match status" value="1"/>
</dbReference>
<dbReference type="InterPro" id="IPR012132">
    <property type="entry name" value="GMC_OxRdtase"/>
</dbReference>
<evidence type="ECO:0000256" key="3">
    <source>
        <dbReference type="ARBA" id="ARBA00010790"/>
    </source>
</evidence>
<evidence type="ECO:0000256" key="12">
    <source>
        <dbReference type="ARBA" id="ARBA00024699"/>
    </source>
</evidence>
<sequence>MIQYLLSFDLVLDSGPTAISHHTTDVPRRYGEFGRHGALEEPSHTGVLIEKPLIPGFSIELSLGVGWGQFTIGNGERSSAATAYLAPKYLKRRNLHVLINHRVTKLLQTGHDGGHVPTFRTVAFQEEMNPSAPIQEITARKEVILSAGAIGTPQVLLLSGIGDAAELEKLGIQPKVDLPSVGKNLTEHPFAALFWKLGINGTFNSSADPTLPDQWFQEWQNSRTGPLTYTHGNAAAWTRLPDDSPIYSQHPDPSSGSNTPQFELYIAGYGLYPIPGPLMVAGAIIVQPGLESRGSVKLASTSVDDQPLIDLGMLKSEFDWYGLRETIRATRRFFSAPAWESYKLTLEPPFNTDVDEELDEAIKATVNSGLHPVGTASMSPKDAQWGVVDPDLRVKKVKGLRIVDASIMPYIVAAHTQAAVYAIAERGSDLIKHAWK</sequence>
<dbReference type="InterPro" id="IPR007867">
    <property type="entry name" value="GMC_OxRtase_C"/>
</dbReference>
<comment type="catalytic activity">
    <reaction evidence="16">
        <text>a pyranoside + acceptor = a pyranosid-3-ulose + reduced acceptor.</text>
        <dbReference type="EC" id="1.1.99.29"/>
    </reaction>
</comment>
<comment type="cofactor">
    <cofactor evidence="1 19">
        <name>FAD</name>
        <dbReference type="ChEBI" id="CHEBI:57692"/>
    </cofactor>
</comment>
<dbReference type="PIRSF" id="PIRSF000137">
    <property type="entry name" value="Alcohol_oxidase"/>
    <property type="match status" value="1"/>
</dbReference>
<comment type="caution">
    <text evidence="21">The sequence shown here is derived from an EMBL/GenBank/DDBJ whole genome shotgun (WGS) entry which is preliminary data.</text>
</comment>
<proteinExistence type="inferred from homology"/>
<dbReference type="GO" id="GO:0033718">
    <property type="term" value="F:pyranose dehydrogenase (acceptor) activity"/>
    <property type="evidence" value="ECO:0007669"/>
    <property type="project" value="UniProtKB-EC"/>
</dbReference>
<comment type="catalytic activity">
    <reaction evidence="14">
        <text>pyranose + acceptor = pyranos-2,3-diulose + reduced acceptor.</text>
        <dbReference type="EC" id="1.1.99.29"/>
    </reaction>
</comment>
<comment type="subunit">
    <text evidence="4">Monomer.</text>
</comment>
<accession>A8NM35</accession>
<evidence type="ECO:0000256" key="6">
    <source>
        <dbReference type="ARBA" id="ARBA00022525"/>
    </source>
</evidence>
<dbReference type="KEGG" id="cci:CC1G_08481"/>
<comment type="catalytic activity">
    <reaction evidence="13">
        <text>pyranose + acceptor = pyranos-2-ulose + reduced acceptor.</text>
        <dbReference type="EC" id="1.1.99.29"/>
    </reaction>
</comment>
<keyword evidence="8" id="KW-0732">Signal</keyword>
<dbReference type="PANTHER" id="PTHR11552">
    <property type="entry name" value="GLUCOSE-METHANOL-CHOLINE GMC OXIDOREDUCTASE"/>
    <property type="match status" value="1"/>
</dbReference>
<evidence type="ECO:0000256" key="19">
    <source>
        <dbReference type="PIRSR" id="PIRSR000137-2"/>
    </source>
</evidence>
<dbReference type="Proteomes" id="UP000001861">
    <property type="component" value="Unassembled WGS sequence"/>
</dbReference>
<dbReference type="AlphaFoldDB" id="A8NM35"/>
<evidence type="ECO:0000256" key="18">
    <source>
        <dbReference type="PIRSR" id="PIRSR000137-1"/>
    </source>
</evidence>
<evidence type="ECO:0000256" key="15">
    <source>
        <dbReference type="ARBA" id="ARBA00034029"/>
    </source>
</evidence>
<feature type="active site" description="Proton donor" evidence="18">
    <location>
        <position position="371"/>
    </location>
</feature>
<protein>
    <recommendedName>
        <fullName evidence="5">pyranose dehydrogenase (acceptor)</fullName>
        <ecNumber evidence="5">1.1.99.29</ecNumber>
    </recommendedName>
</protein>